<keyword evidence="1" id="KW-0812">Transmembrane</keyword>
<dbReference type="EMBL" id="JACASI010000010">
    <property type="protein sequence ID" value="MCQ3828226.1"/>
    <property type="molecule type" value="Genomic_DNA"/>
</dbReference>
<proteinExistence type="predicted"/>
<dbReference type="RefSeq" id="WP_231759621.1">
    <property type="nucleotide sequence ID" value="NZ_CP088953.1"/>
</dbReference>
<keyword evidence="1" id="KW-1133">Transmembrane helix</keyword>
<evidence type="ECO:0000256" key="1">
    <source>
        <dbReference type="SAM" id="Phobius"/>
    </source>
</evidence>
<protein>
    <submittedName>
        <fullName evidence="2">Uncharacterized protein</fullName>
    </submittedName>
</protein>
<keyword evidence="3" id="KW-1185">Reference proteome</keyword>
<evidence type="ECO:0000313" key="3">
    <source>
        <dbReference type="Proteomes" id="UP001205566"/>
    </source>
</evidence>
<gene>
    <name evidence="2" type="ORF">HXX02_02080</name>
</gene>
<reference evidence="2" key="1">
    <citation type="thesis" date="2020" institute="Technische Universitat Dresden" country="Dresden, Germany">
        <title>The Agarolytic System of Microbulbifer elongatus PORT2, Isolated from Batu Karas, Pangandaran West Java Indonesia.</title>
        <authorList>
            <person name="Anggraeni S.R."/>
        </authorList>
    </citation>
    <scope>NUCLEOTIDE SEQUENCE</scope>
    <source>
        <strain evidence="2">PORT2</strain>
    </source>
</reference>
<accession>A0ABT1NZL8</accession>
<dbReference type="Proteomes" id="UP001205566">
    <property type="component" value="Unassembled WGS sequence"/>
</dbReference>
<feature type="transmembrane region" description="Helical" evidence="1">
    <location>
        <begin position="26"/>
        <end position="46"/>
    </location>
</feature>
<evidence type="ECO:0000313" key="2">
    <source>
        <dbReference type="EMBL" id="MCQ3828226.1"/>
    </source>
</evidence>
<sequence length="64" mass="7286">MLKQRHCATALLRQQRTHALVQARRVPLPAAMLGAFAGGFVLQRFFNRPTAHSLVNWYLTLRAI</sequence>
<keyword evidence="1" id="KW-0472">Membrane</keyword>
<name>A0ABT1NZL8_9GAMM</name>
<organism evidence="2 3">
    <name type="scientific">Microbulbifer elongatus</name>
    <dbReference type="NCBI Taxonomy" id="86173"/>
    <lineage>
        <taxon>Bacteria</taxon>
        <taxon>Pseudomonadati</taxon>
        <taxon>Pseudomonadota</taxon>
        <taxon>Gammaproteobacteria</taxon>
        <taxon>Cellvibrionales</taxon>
        <taxon>Microbulbiferaceae</taxon>
        <taxon>Microbulbifer</taxon>
    </lineage>
</organism>
<comment type="caution">
    <text evidence="2">The sequence shown here is derived from an EMBL/GenBank/DDBJ whole genome shotgun (WGS) entry which is preliminary data.</text>
</comment>